<feature type="domain" description="BTB" evidence="20">
    <location>
        <begin position="25"/>
        <end position="91"/>
    </location>
</feature>
<name>A0A2I3M274_PAPAN</name>
<dbReference type="SMART" id="SM00355">
    <property type="entry name" value="ZnF_C2H2"/>
    <property type="match status" value="6"/>
</dbReference>
<dbReference type="GO" id="GO:0005737">
    <property type="term" value="C:cytoplasm"/>
    <property type="evidence" value="ECO:0007669"/>
    <property type="project" value="UniProtKB-SubCell"/>
</dbReference>
<feature type="compositionally biased region" description="Basic and acidic residues" evidence="19">
    <location>
        <begin position="326"/>
        <end position="340"/>
    </location>
</feature>
<dbReference type="GO" id="GO:0005634">
    <property type="term" value="C:nucleus"/>
    <property type="evidence" value="ECO:0007669"/>
    <property type="project" value="UniProtKB-SubCell"/>
</dbReference>
<gene>
    <name evidence="22" type="primary">ZBTB49</name>
</gene>
<dbReference type="Proteomes" id="UP000028761">
    <property type="component" value="Chromosome 3"/>
</dbReference>
<dbReference type="InterPro" id="IPR036236">
    <property type="entry name" value="Znf_C2H2_sf"/>
</dbReference>
<reference evidence="22" key="3">
    <citation type="submission" date="2025-09" db="UniProtKB">
        <authorList>
            <consortium name="Ensembl"/>
        </authorList>
    </citation>
    <scope>IDENTIFICATION</scope>
</reference>
<dbReference type="InterPro" id="IPR013087">
    <property type="entry name" value="Znf_C2H2_type"/>
</dbReference>
<proteinExistence type="inferred from homology"/>
<feature type="domain" description="C2H2-type" evidence="21">
    <location>
        <begin position="396"/>
        <end position="423"/>
    </location>
</feature>
<dbReference type="InterPro" id="IPR000210">
    <property type="entry name" value="BTB/POZ_dom"/>
</dbReference>
<dbReference type="FunFam" id="3.30.160.60:FF:001338">
    <property type="entry name" value="Zinc finger and BTB domain-containing protein 49"/>
    <property type="match status" value="1"/>
</dbReference>
<evidence type="ECO:0000313" key="23">
    <source>
        <dbReference type="Proteomes" id="UP000028761"/>
    </source>
</evidence>
<keyword evidence="11" id="KW-0010">Activator</keyword>
<evidence type="ECO:0000256" key="2">
    <source>
        <dbReference type="ARBA" id="ARBA00004496"/>
    </source>
</evidence>
<evidence type="ECO:0000256" key="12">
    <source>
        <dbReference type="ARBA" id="ARBA00023163"/>
    </source>
</evidence>
<feature type="compositionally biased region" description="Polar residues" evidence="19">
    <location>
        <begin position="195"/>
        <end position="204"/>
    </location>
</feature>
<evidence type="ECO:0000256" key="9">
    <source>
        <dbReference type="ARBA" id="ARBA00023015"/>
    </source>
</evidence>
<dbReference type="Gene3D" id="3.30.710.10">
    <property type="entry name" value="Potassium Channel Kv1.1, Chain A"/>
    <property type="match status" value="1"/>
</dbReference>
<evidence type="ECO:0000313" key="22">
    <source>
        <dbReference type="Ensembl" id="ENSPANP00000029812.2"/>
    </source>
</evidence>
<dbReference type="STRING" id="9555.ENSPANP00000029812"/>
<feature type="domain" description="C2H2-type" evidence="21">
    <location>
        <begin position="607"/>
        <end position="629"/>
    </location>
</feature>
<keyword evidence="9" id="KW-0805">Transcription regulation</keyword>
<dbReference type="FunFam" id="3.30.160.60:FF:001099">
    <property type="entry name" value="zinc finger and BTB domain-containing protein 49"/>
    <property type="match status" value="1"/>
</dbReference>
<evidence type="ECO:0000259" key="20">
    <source>
        <dbReference type="PROSITE" id="PS50097"/>
    </source>
</evidence>
<evidence type="ECO:0000256" key="18">
    <source>
        <dbReference type="PROSITE-ProRule" id="PRU00042"/>
    </source>
</evidence>
<evidence type="ECO:0000256" key="11">
    <source>
        <dbReference type="ARBA" id="ARBA00023159"/>
    </source>
</evidence>
<dbReference type="GO" id="GO:0000981">
    <property type="term" value="F:DNA-binding transcription factor activity, RNA polymerase II-specific"/>
    <property type="evidence" value="ECO:0007669"/>
    <property type="project" value="TreeGrafter"/>
</dbReference>
<comment type="subcellular location">
    <subcellularLocation>
        <location evidence="2">Cytoplasm</location>
    </subcellularLocation>
    <subcellularLocation>
        <location evidence="1">Nucleus</location>
    </subcellularLocation>
</comment>
<evidence type="ECO:0000259" key="21">
    <source>
        <dbReference type="PROSITE" id="PS50157"/>
    </source>
</evidence>
<dbReference type="FunFam" id="3.30.160.60:FF:000166">
    <property type="entry name" value="Zinc finger and BTB domain-containing 49"/>
    <property type="match status" value="1"/>
</dbReference>
<reference evidence="22 23" key="1">
    <citation type="submission" date="2012-03" db="EMBL/GenBank/DDBJ databases">
        <title>Whole Genome Assembly of Papio anubis.</title>
        <authorList>
            <person name="Liu Y.L."/>
            <person name="Abraham K.A."/>
            <person name="Akbar H.A."/>
            <person name="Ali S.A."/>
            <person name="Anosike U.A."/>
            <person name="Aqrawi P.A."/>
            <person name="Arias F.A."/>
            <person name="Attaway T.A."/>
            <person name="Awwad R.A."/>
            <person name="Babu C.B."/>
            <person name="Bandaranaike D.B."/>
            <person name="Battles P.B."/>
            <person name="Bell A.B."/>
            <person name="Beltran B.B."/>
            <person name="Berhane-Mersha D.B."/>
            <person name="Bess C.B."/>
            <person name="Bickham C.B."/>
            <person name="Bolden T.B."/>
            <person name="Carter K.C."/>
            <person name="Chau D.C."/>
            <person name="Chavez A.C."/>
            <person name="Clerc-Blankenburg K.C."/>
            <person name="Coyle M.C."/>
            <person name="Dao M.D."/>
            <person name="Davila M.L.D."/>
            <person name="Davy-Carroll L.D."/>
            <person name="Denson S.D."/>
            <person name="Dinh H.D."/>
            <person name="Fernandez S.F."/>
            <person name="Fernando P.F."/>
            <person name="Forbes L.F."/>
            <person name="Francis C.F."/>
            <person name="Francisco L.F."/>
            <person name="Fu Q.F."/>
            <person name="Garcia-Iii R.G."/>
            <person name="Garrett T.G."/>
            <person name="Gross S.G."/>
            <person name="Gubbala S.G."/>
            <person name="Hirani K.H."/>
            <person name="Hogues M.H."/>
            <person name="Hollins B.H."/>
            <person name="Jackson L.J."/>
            <person name="Javaid M.J."/>
            <person name="Jhangiani S.J."/>
            <person name="Johnson A.J."/>
            <person name="Johnson B.J."/>
            <person name="Jones J.J."/>
            <person name="Joshi V.J."/>
            <person name="Kalu J.K."/>
            <person name="Khan N.K."/>
            <person name="Korchina V.K."/>
            <person name="Kovar C.K."/>
            <person name="Lago L.L."/>
            <person name="Lara F.L."/>
            <person name="Le T.-K.L."/>
            <person name="Lee S.L."/>
            <person name="Legall-Iii F.L."/>
            <person name="Lemon S.L."/>
            <person name="Liu J.L."/>
            <person name="Liu Y.-S.L."/>
            <person name="Liyanage D.L."/>
            <person name="Lopez J.L."/>
            <person name="Lorensuhewa L.L."/>
            <person name="Mata R.M."/>
            <person name="Mathew T.M."/>
            <person name="Mercado C.M."/>
            <person name="Mercado I.M."/>
            <person name="Morales K.M."/>
            <person name="Morgan M.M."/>
            <person name="Munidasa M.M."/>
            <person name="Ngo D.N."/>
            <person name="Nguyen L.N."/>
            <person name="Nguyen T.N."/>
            <person name="Nguyen N.N."/>
            <person name="Obregon M.O."/>
            <person name="Okwuonu G.O."/>
            <person name="Ongeri F.O."/>
            <person name="Onwere C.O."/>
            <person name="Osifeso I.O."/>
            <person name="Parra A.P."/>
            <person name="Patil S.P."/>
            <person name="Perez A.P."/>
            <person name="Perez Y.P."/>
            <person name="Pham C.P."/>
            <person name="Pu L.-L.P."/>
            <person name="Puazo M.P."/>
            <person name="Quiroz J.Q."/>
            <person name="Rouhana J.R."/>
            <person name="Ruiz M.R."/>
            <person name="Ruiz S.-J.R."/>
            <person name="Saada N.S."/>
            <person name="Santibanez J.S."/>
            <person name="Scheel M.S."/>
            <person name="Schneider B.S."/>
            <person name="Simmons D.S."/>
            <person name="Sisson I.S."/>
            <person name="Tang L.-Y.T."/>
            <person name="Thornton R.T."/>
            <person name="Tisius J.T."/>
            <person name="Toledanes G.T."/>
            <person name="Trejos Z.T."/>
            <person name="Usmani K.U."/>
            <person name="Varghese R.V."/>
            <person name="Vattathil S.V."/>
            <person name="Vee V.V."/>
            <person name="Walker D.W."/>
            <person name="Weissenberger G.W."/>
            <person name="White C.W."/>
            <person name="Williams A.W."/>
            <person name="Woodworth J.W."/>
            <person name="Wright R.W."/>
            <person name="Zhu Y.Z."/>
            <person name="Han Y.H."/>
            <person name="Newsham I.N."/>
            <person name="Nazareth L.N."/>
            <person name="Worley K.W."/>
            <person name="Muzny D.M."/>
            <person name="Rogers J.R."/>
            <person name="Gibbs R.G."/>
        </authorList>
    </citation>
    <scope>NUCLEOTIDE SEQUENCE [LARGE SCALE GENOMIC DNA]</scope>
</reference>
<dbReference type="FunFam" id="3.30.160.60:FF:000927">
    <property type="entry name" value="Zinc finger and BTB domain-containing protein 49"/>
    <property type="match status" value="1"/>
</dbReference>
<dbReference type="Pfam" id="PF00096">
    <property type="entry name" value="zf-C2H2"/>
    <property type="match status" value="5"/>
</dbReference>
<evidence type="ECO:0000256" key="3">
    <source>
        <dbReference type="ARBA" id="ARBA00006991"/>
    </source>
</evidence>
<dbReference type="CDD" id="cd18233">
    <property type="entry name" value="BTB_POZ_ZBTB49"/>
    <property type="match status" value="1"/>
</dbReference>
<dbReference type="SMART" id="SM00225">
    <property type="entry name" value="BTB"/>
    <property type="match status" value="1"/>
</dbReference>
<evidence type="ECO:0000256" key="15">
    <source>
        <dbReference type="ARBA" id="ARBA00056132"/>
    </source>
</evidence>
<organism evidence="22 23">
    <name type="scientific">Papio anubis</name>
    <name type="common">Olive baboon</name>
    <dbReference type="NCBI Taxonomy" id="9555"/>
    <lineage>
        <taxon>Eukaryota</taxon>
        <taxon>Metazoa</taxon>
        <taxon>Chordata</taxon>
        <taxon>Craniata</taxon>
        <taxon>Vertebrata</taxon>
        <taxon>Euteleostomi</taxon>
        <taxon>Mammalia</taxon>
        <taxon>Eutheria</taxon>
        <taxon>Euarchontoglires</taxon>
        <taxon>Primates</taxon>
        <taxon>Haplorrhini</taxon>
        <taxon>Catarrhini</taxon>
        <taxon>Cercopithecidae</taxon>
        <taxon>Cercopithecinae</taxon>
        <taxon>Papio</taxon>
    </lineage>
</organism>
<dbReference type="SUPFAM" id="SSF57667">
    <property type="entry name" value="beta-beta-alpha zinc fingers"/>
    <property type="match status" value="4"/>
</dbReference>
<feature type="region of interest" description="Disordered" evidence="19">
    <location>
        <begin position="276"/>
        <end position="301"/>
    </location>
</feature>
<dbReference type="Pfam" id="PF00651">
    <property type="entry name" value="BTB"/>
    <property type="match status" value="1"/>
</dbReference>
<keyword evidence="8" id="KW-0862">Zinc</keyword>
<dbReference type="FunFam" id="3.30.160.60:FF:001123">
    <property type="entry name" value="Zinc finger and BTB domain-containing protein 49"/>
    <property type="match status" value="1"/>
</dbReference>
<protein>
    <recommendedName>
        <fullName evidence="16">Zinc finger and BTB domain-containing protein 49</fullName>
    </recommendedName>
    <alternativeName>
        <fullName evidence="17">Zinc finger protein 509</fullName>
    </alternativeName>
</protein>
<evidence type="ECO:0000256" key="16">
    <source>
        <dbReference type="ARBA" id="ARBA00070974"/>
    </source>
</evidence>
<dbReference type="PROSITE" id="PS50097">
    <property type="entry name" value="BTB"/>
    <property type="match status" value="1"/>
</dbReference>
<evidence type="ECO:0000256" key="17">
    <source>
        <dbReference type="ARBA" id="ARBA00078459"/>
    </source>
</evidence>
<dbReference type="RefSeq" id="XP_009204784.2">
    <property type="nucleotide sequence ID" value="XM_009206520.3"/>
</dbReference>
<dbReference type="GO" id="GO:0000978">
    <property type="term" value="F:RNA polymerase II cis-regulatory region sequence-specific DNA binding"/>
    <property type="evidence" value="ECO:0007669"/>
    <property type="project" value="TreeGrafter"/>
</dbReference>
<dbReference type="ExpressionAtlas" id="A0A2I3M274">
    <property type="expression patterns" value="baseline"/>
</dbReference>
<comment type="similarity">
    <text evidence="3">Belongs to the krueppel C2H2-type zinc-finger protein family.</text>
</comment>
<dbReference type="Bgee" id="ENSPANG00000015665">
    <property type="expression patterns" value="Expressed in axillary lymph node and 64 other cell types or tissues"/>
</dbReference>
<dbReference type="GeneTree" id="ENSGT00940000158750"/>
<dbReference type="Pfam" id="PF13912">
    <property type="entry name" value="zf-C2H2_6"/>
    <property type="match status" value="1"/>
</dbReference>
<feature type="domain" description="C2H2-type" evidence="21">
    <location>
        <begin position="578"/>
        <end position="606"/>
    </location>
</feature>
<dbReference type="PANTHER" id="PTHR46105">
    <property type="entry name" value="AGAP004733-PA"/>
    <property type="match status" value="1"/>
</dbReference>
<feature type="domain" description="C2H2-type" evidence="21">
    <location>
        <begin position="452"/>
        <end position="479"/>
    </location>
</feature>
<dbReference type="AlphaFoldDB" id="A0A2I3M274"/>
<evidence type="ECO:0000256" key="10">
    <source>
        <dbReference type="ARBA" id="ARBA00023125"/>
    </source>
</evidence>
<dbReference type="InterPro" id="IPR050457">
    <property type="entry name" value="ZnFinger_BTB_dom_contain"/>
</dbReference>
<dbReference type="Ensembl" id="ENSPANT00000032388.2">
    <property type="protein sequence ID" value="ENSPANP00000029812.2"/>
    <property type="gene ID" value="ENSPANG00000015665.3"/>
</dbReference>
<keyword evidence="14" id="KW-0131">Cell cycle</keyword>
<feature type="region of interest" description="Disordered" evidence="19">
    <location>
        <begin position="173"/>
        <end position="204"/>
    </location>
</feature>
<keyword evidence="7 18" id="KW-0863">Zinc-finger</keyword>
<evidence type="ECO:0000256" key="14">
    <source>
        <dbReference type="ARBA" id="ARBA00023306"/>
    </source>
</evidence>
<evidence type="ECO:0000256" key="5">
    <source>
        <dbReference type="ARBA" id="ARBA00022723"/>
    </source>
</evidence>
<dbReference type="PROSITE" id="PS00028">
    <property type="entry name" value="ZINC_FINGER_C2H2_1"/>
    <property type="match status" value="6"/>
</dbReference>
<dbReference type="GO" id="GO:0008270">
    <property type="term" value="F:zinc ion binding"/>
    <property type="evidence" value="ECO:0007669"/>
    <property type="project" value="UniProtKB-KW"/>
</dbReference>
<dbReference type="PANTHER" id="PTHR46105:SF30">
    <property type="entry name" value="ZINC FINGER AND BTB DOMAIN CONTAINING 49"/>
    <property type="match status" value="1"/>
</dbReference>
<dbReference type="FunFam" id="3.30.710.10:FF:000048">
    <property type="entry name" value="zinc finger and BTB domain-containing protein 17"/>
    <property type="match status" value="1"/>
</dbReference>
<keyword evidence="6" id="KW-0677">Repeat</keyword>
<dbReference type="InterPro" id="IPR011333">
    <property type="entry name" value="SKP1/BTB/POZ_sf"/>
</dbReference>
<accession>A0A2I3M274</accession>
<feature type="domain" description="C2H2-type" evidence="21">
    <location>
        <begin position="424"/>
        <end position="451"/>
    </location>
</feature>
<comment type="function">
    <text evidence="15">Transcription factor. Inhibits cell proliferation by activating either CDKN1A/p21 transcription or RB1 transcription.</text>
</comment>
<evidence type="ECO:0000256" key="6">
    <source>
        <dbReference type="ARBA" id="ARBA00022737"/>
    </source>
</evidence>
<feature type="domain" description="C2H2-type" evidence="21">
    <location>
        <begin position="480"/>
        <end position="507"/>
    </location>
</feature>
<evidence type="ECO:0000256" key="8">
    <source>
        <dbReference type="ARBA" id="ARBA00022833"/>
    </source>
</evidence>
<keyword evidence="5" id="KW-0479">Metal-binding</keyword>
<dbReference type="Gene3D" id="3.30.160.60">
    <property type="entry name" value="Classic Zinc Finger"/>
    <property type="match status" value="7"/>
</dbReference>
<dbReference type="PROSITE" id="PS50157">
    <property type="entry name" value="ZINC_FINGER_C2H2_2"/>
    <property type="match status" value="7"/>
</dbReference>
<keyword evidence="23" id="KW-1185">Reference proteome</keyword>
<evidence type="ECO:0000256" key="7">
    <source>
        <dbReference type="ARBA" id="ARBA00022771"/>
    </source>
</evidence>
<sequence>MDPVATHSCHLLQQLHEQRIQGLLCDCMLVVKGVCFKAHKNVLAAFSQYFRSLFQNSSSQKSDVFHLDVKNVSGIGQILDFMYTSHLDLNQDNIQVMLDTAQCLQVQNVLSLCHTFLKSATSVQPPGMPCNSTLSLQSTLTPDATCVINENNYPPHLLQECLADAQRNKVLDESHPHASPSVNRHHSAGEVSKQAPDTSDGSCTQLPFKQPNYYYKLRNFYSKQYHKHAAGPSQERVVEQPFAFSTSTDPTTVDSQPCAVSHSECILESPEHLPSNFLAQPVNDSAPHPESDATCQQPAKQMRLKKAIHLKKLNFLKSQKSAEQISEPKSDDGLTKRMESASENTLEKASSQSAEEKESEEVVSCENFNCLSETERHEDPAALEDQSQTLQSQRQYACELCRKPFKHPSNLELHKRSHTGEKPFECNICGKHFSQAGNLQTHLRRHSGEKPYICEICGKRFAASGDVQRHIIIHSGEKPHLCDICGRGFSNFSNLKEHKKTHTADKVFTCDECGKSFNMQRKLVKHRIRHTGERPYSCSACGHLTAPMRTRRLRIRSLMTCDHSVGAGIPIHTASKEGVCVPMTGKCFGGSGDLRRHVRTHTGEKPYTCEICNKCFTRSAVLRRHKKMHCKAGDESPDVLEELSQAIETSDLEKSQSSDSFSQDTSVTLMPVSVKLPVHPVENSVAEFDSHSGGSYCKLRSMIQPHGVSDQEKLSLDPGKLAKPQMQQTQPQTYAYSDVDTPAGGEPLQADGMAMIRSSLAALDNHCGDPLGSRASSTAYRNSEGQFFSSMTLWGLAMKTLQNENELDQ</sequence>
<keyword evidence="4" id="KW-0963">Cytoplasm</keyword>
<evidence type="ECO:0000256" key="4">
    <source>
        <dbReference type="ARBA" id="ARBA00022490"/>
    </source>
</evidence>
<dbReference type="GO" id="GO:0045893">
    <property type="term" value="P:positive regulation of DNA-templated transcription"/>
    <property type="evidence" value="ECO:0007669"/>
    <property type="project" value="UniProtKB-ARBA"/>
</dbReference>
<feature type="region of interest" description="Disordered" evidence="19">
    <location>
        <begin position="319"/>
        <end position="361"/>
    </location>
</feature>
<dbReference type="GeneID" id="100999797"/>
<keyword evidence="10" id="KW-0238">DNA-binding</keyword>
<keyword evidence="13" id="KW-0539">Nucleus</keyword>
<dbReference type="CTD" id="166793"/>
<keyword evidence="12" id="KW-0804">Transcription</keyword>
<dbReference type="FunFam" id="3.30.160.60:FF:000835">
    <property type="entry name" value="Zinc finger and BTB domain-containing protein 49"/>
    <property type="match status" value="1"/>
</dbReference>
<reference evidence="22" key="2">
    <citation type="submission" date="2025-08" db="UniProtKB">
        <authorList>
            <consortium name="Ensembl"/>
        </authorList>
    </citation>
    <scope>IDENTIFICATION</scope>
</reference>
<evidence type="ECO:0000256" key="1">
    <source>
        <dbReference type="ARBA" id="ARBA00004123"/>
    </source>
</evidence>
<evidence type="ECO:0000256" key="13">
    <source>
        <dbReference type="ARBA" id="ARBA00023242"/>
    </source>
</evidence>
<feature type="domain" description="C2H2-type" evidence="21">
    <location>
        <begin position="508"/>
        <end position="535"/>
    </location>
</feature>
<evidence type="ECO:0000256" key="19">
    <source>
        <dbReference type="SAM" id="MobiDB-lite"/>
    </source>
</evidence>
<dbReference type="SUPFAM" id="SSF54695">
    <property type="entry name" value="POZ domain"/>
    <property type="match status" value="1"/>
</dbReference>